<name>A0AAD4BQT4_BOLED</name>
<dbReference type="Proteomes" id="UP001194468">
    <property type="component" value="Unassembled WGS sequence"/>
</dbReference>
<gene>
    <name evidence="2" type="ORF">L210DRAFT_3546765</name>
</gene>
<dbReference type="InterPro" id="IPR046521">
    <property type="entry name" value="DUF6698"/>
</dbReference>
<protein>
    <submittedName>
        <fullName evidence="2">Uncharacterized protein</fullName>
    </submittedName>
</protein>
<evidence type="ECO:0000256" key="1">
    <source>
        <dbReference type="SAM" id="MobiDB-lite"/>
    </source>
</evidence>
<dbReference type="AlphaFoldDB" id="A0AAD4BQT4"/>
<keyword evidence="3" id="KW-1185">Reference proteome</keyword>
<accession>A0AAD4BQT4</accession>
<feature type="region of interest" description="Disordered" evidence="1">
    <location>
        <begin position="1"/>
        <end position="21"/>
    </location>
</feature>
<comment type="caution">
    <text evidence="2">The sequence shown here is derived from an EMBL/GenBank/DDBJ whole genome shotgun (WGS) entry which is preliminary data.</text>
</comment>
<reference evidence="2" key="2">
    <citation type="journal article" date="2020" name="Nat. Commun.">
        <title>Large-scale genome sequencing of mycorrhizal fungi provides insights into the early evolution of symbiotic traits.</title>
        <authorList>
            <person name="Miyauchi S."/>
            <person name="Kiss E."/>
            <person name="Kuo A."/>
            <person name="Drula E."/>
            <person name="Kohler A."/>
            <person name="Sanchez-Garcia M."/>
            <person name="Morin E."/>
            <person name="Andreopoulos B."/>
            <person name="Barry K.W."/>
            <person name="Bonito G."/>
            <person name="Buee M."/>
            <person name="Carver A."/>
            <person name="Chen C."/>
            <person name="Cichocki N."/>
            <person name="Clum A."/>
            <person name="Culley D."/>
            <person name="Crous P.W."/>
            <person name="Fauchery L."/>
            <person name="Girlanda M."/>
            <person name="Hayes R.D."/>
            <person name="Keri Z."/>
            <person name="LaButti K."/>
            <person name="Lipzen A."/>
            <person name="Lombard V."/>
            <person name="Magnuson J."/>
            <person name="Maillard F."/>
            <person name="Murat C."/>
            <person name="Nolan M."/>
            <person name="Ohm R.A."/>
            <person name="Pangilinan J."/>
            <person name="Pereira M.F."/>
            <person name="Perotto S."/>
            <person name="Peter M."/>
            <person name="Pfister S."/>
            <person name="Riley R."/>
            <person name="Sitrit Y."/>
            <person name="Stielow J.B."/>
            <person name="Szollosi G."/>
            <person name="Zifcakova L."/>
            <person name="Stursova M."/>
            <person name="Spatafora J.W."/>
            <person name="Tedersoo L."/>
            <person name="Vaario L.M."/>
            <person name="Yamada A."/>
            <person name="Yan M."/>
            <person name="Wang P."/>
            <person name="Xu J."/>
            <person name="Bruns T."/>
            <person name="Baldrian P."/>
            <person name="Vilgalys R."/>
            <person name="Dunand C."/>
            <person name="Henrissat B."/>
            <person name="Grigoriev I.V."/>
            <person name="Hibbett D."/>
            <person name="Nagy L.G."/>
            <person name="Martin F.M."/>
        </authorList>
    </citation>
    <scope>NUCLEOTIDE SEQUENCE</scope>
    <source>
        <strain evidence="2">BED1</strain>
    </source>
</reference>
<organism evidence="2 3">
    <name type="scientific">Boletus edulis BED1</name>
    <dbReference type="NCBI Taxonomy" id="1328754"/>
    <lineage>
        <taxon>Eukaryota</taxon>
        <taxon>Fungi</taxon>
        <taxon>Dikarya</taxon>
        <taxon>Basidiomycota</taxon>
        <taxon>Agaricomycotina</taxon>
        <taxon>Agaricomycetes</taxon>
        <taxon>Agaricomycetidae</taxon>
        <taxon>Boletales</taxon>
        <taxon>Boletineae</taxon>
        <taxon>Boletaceae</taxon>
        <taxon>Boletoideae</taxon>
        <taxon>Boletus</taxon>
    </lineage>
</organism>
<evidence type="ECO:0000313" key="2">
    <source>
        <dbReference type="EMBL" id="KAF8437720.1"/>
    </source>
</evidence>
<sequence>MVNSPAPTHEMDSDPNHAPTSALKRRIAALEEENAQLSNKLIRTPIHSWVREGRVIRRLVSIADLVTDLIAEYDRRLMLVDDSEDIELVESTDEEQRTFRSLKKLLTWSPTLKNTMPSHTELALVCYELKKGADGARADDTNSLKHSVANWLNEQQPPPSPLLPVNDKQGRGFDHDLTGSLLCPIDFNWLDIPIRTAIRDYHPRYAVTAHMWPSFLYAKGRGDPESPSEGLFKGELLVRAFRCIFTSPGSSRREIENDAAIEPQGPPSKRQRTRCDVAGLLKMRSVQPRAIAYIAVQVRFALSSNAFWTLKDDNFDYEIFYHNIVDWFELPTSAAKSQEIDRLLRWWNRMIFGRRNASTLEPQDVAALSVARSKV</sequence>
<dbReference type="EMBL" id="WHUW01000018">
    <property type="protein sequence ID" value="KAF8437720.1"/>
    <property type="molecule type" value="Genomic_DNA"/>
</dbReference>
<dbReference type="Pfam" id="PF20414">
    <property type="entry name" value="DUF6698"/>
    <property type="match status" value="1"/>
</dbReference>
<reference evidence="2" key="1">
    <citation type="submission" date="2019-10" db="EMBL/GenBank/DDBJ databases">
        <authorList>
            <consortium name="DOE Joint Genome Institute"/>
            <person name="Kuo A."/>
            <person name="Miyauchi S."/>
            <person name="Kiss E."/>
            <person name="Drula E."/>
            <person name="Kohler A."/>
            <person name="Sanchez-Garcia M."/>
            <person name="Andreopoulos B."/>
            <person name="Barry K.W."/>
            <person name="Bonito G."/>
            <person name="Buee M."/>
            <person name="Carver A."/>
            <person name="Chen C."/>
            <person name="Cichocki N."/>
            <person name="Clum A."/>
            <person name="Culley D."/>
            <person name="Crous P.W."/>
            <person name="Fauchery L."/>
            <person name="Girlanda M."/>
            <person name="Hayes R."/>
            <person name="Keri Z."/>
            <person name="LaButti K."/>
            <person name="Lipzen A."/>
            <person name="Lombard V."/>
            <person name="Magnuson J."/>
            <person name="Maillard F."/>
            <person name="Morin E."/>
            <person name="Murat C."/>
            <person name="Nolan M."/>
            <person name="Ohm R."/>
            <person name="Pangilinan J."/>
            <person name="Pereira M."/>
            <person name="Perotto S."/>
            <person name="Peter M."/>
            <person name="Riley R."/>
            <person name="Sitrit Y."/>
            <person name="Stielow B."/>
            <person name="Szollosi G."/>
            <person name="Zifcakova L."/>
            <person name="Stursova M."/>
            <person name="Spatafora J.W."/>
            <person name="Tedersoo L."/>
            <person name="Vaario L.-M."/>
            <person name="Yamada A."/>
            <person name="Yan M."/>
            <person name="Wang P."/>
            <person name="Xu J."/>
            <person name="Bruns T."/>
            <person name="Baldrian P."/>
            <person name="Vilgalys R."/>
            <person name="Henrissat B."/>
            <person name="Grigoriev I.V."/>
            <person name="Hibbett D."/>
            <person name="Nagy L.G."/>
            <person name="Martin F.M."/>
        </authorList>
    </citation>
    <scope>NUCLEOTIDE SEQUENCE</scope>
    <source>
        <strain evidence="2">BED1</strain>
    </source>
</reference>
<evidence type="ECO:0000313" key="3">
    <source>
        <dbReference type="Proteomes" id="UP001194468"/>
    </source>
</evidence>
<proteinExistence type="predicted"/>